<dbReference type="PANTHER" id="PTHR47245:SF2">
    <property type="entry name" value="PEPTIDYL-PROLYL CIS-TRANS ISOMERASE HP_0175-RELATED"/>
    <property type="match status" value="1"/>
</dbReference>
<keyword evidence="1" id="KW-0697">Rotamase</keyword>
<dbReference type="PANTHER" id="PTHR47245">
    <property type="entry name" value="PEPTIDYLPROLYL ISOMERASE"/>
    <property type="match status" value="1"/>
</dbReference>
<evidence type="ECO:0000313" key="3">
    <source>
        <dbReference type="EMBL" id="HHJ52502.1"/>
    </source>
</evidence>
<dbReference type="InterPro" id="IPR050245">
    <property type="entry name" value="PrsA_foldase"/>
</dbReference>
<gene>
    <name evidence="3" type="ORF">ENJ89_04855</name>
</gene>
<dbReference type="EMBL" id="DROD01000328">
    <property type="protein sequence ID" value="HHJ52502.1"/>
    <property type="molecule type" value="Genomic_DNA"/>
</dbReference>
<keyword evidence="1" id="KW-0413">Isomerase</keyword>
<protein>
    <recommendedName>
        <fullName evidence="2">PpiC domain-containing protein</fullName>
    </recommendedName>
</protein>
<evidence type="ECO:0000259" key="2">
    <source>
        <dbReference type="PROSITE" id="PS50198"/>
    </source>
</evidence>
<dbReference type="SUPFAM" id="SSF109998">
    <property type="entry name" value="Triger factor/SurA peptide-binding domain-like"/>
    <property type="match status" value="1"/>
</dbReference>
<dbReference type="SUPFAM" id="SSF54534">
    <property type="entry name" value="FKBP-like"/>
    <property type="match status" value="1"/>
</dbReference>
<organism evidence="3">
    <name type="scientific">Caldithrix abyssi</name>
    <dbReference type="NCBI Taxonomy" id="187145"/>
    <lineage>
        <taxon>Bacteria</taxon>
        <taxon>Pseudomonadati</taxon>
        <taxon>Calditrichota</taxon>
        <taxon>Calditrichia</taxon>
        <taxon>Calditrichales</taxon>
        <taxon>Calditrichaceae</taxon>
        <taxon>Caldithrix</taxon>
    </lineage>
</organism>
<dbReference type="AlphaFoldDB" id="A0A7V5PPE9"/>
<dbReference type="PROSITE" id="PS50198">
    <property type="entry name" value="PPIC_PPIASE_2"/>
    <property type="match status" value="1"/>
</dbReference>
<dbReference type="PROSITE" id="PS51257">
    <property type="entry name" value="PROKAR_LIPOPROTEIN"/>
    <property type="match status" value="1"/>
</dbReference>
<dbReference type="InterPro" id="IPR000297">
    <property type="entry name" value="PPIase_PpiC"/>
</dbReference>
<dbReference type="GO" id="GO:0003755">
    <property type="term" value="F:peptidyl-prolyl cis-trans isomerase activity"/>
    <property type="evidence" value="ECO:0007669"/>
    <property type="project" value="UniProtKB-KW"/>
</dbReference>
<name>A0A7V5PPE9_CALAY</name>
<dbReference type="InterPro" id="IPR046357">
    <property type="entry name" value="PPIase_dom_sf"/>
</dbReference>
<proteinExistence type="predicted"/>
<dbReference type="Proteomes" id="UP000886124">
    <property type="component" value="Unassembled WGS sequence"/>
</dbReference>
<dbReference type="Gene3D" id="3.10.50.40">
    <property type="match status" value="1"/>
</dbReference>
<evidence type="ECO:0000256" key="1">
    <source>
        <dbReference type="PROSITE-ProRule" id="PRU00278"/>
    </source>
</evidence>
<comment type="caution">
    <text evidence="3">The sequence shown here is derived from an EMBL/GenBank/DDBJ whole genome shotgun (WGS) entry which is preliminary data.</text>
</comment>
<accession>A0A7V5PPE9</accession>
<feature type="domain" description="PpiC" evidence="2">
    <location>
        <begin position="142"/>
        <end position="232"/>
    </location>
</feature>
<dbReference type="Pfam" id="PF13145">
    <property type="entry name" value="Rotamase_2"/>
    <property type="match status" value="1"/>
</dbReference>
<reference evidence="3" key="1">
    <citation type="journal article" date="2020" name="mSystems">
        <title>Genome- and Community-Level Interaction Insights into Carbon Utilization and Element Cycling Functions of Hydrothermarchaeota in Hydrothermal Sediment.</title>
        <authorList>
            <person name="Zhou Z."/>
            <person name="Liu Y."/>
            <person name="Xu W."/>
            <person name="Pan J."/>
            <person name="Luo Z.H."/>
            <person name="Li M."/>
        </authorList>
    </citation>
    <scope>NUCLEOTIDE SEQUENCE [LARGE SCALE GENOMIC DNA]</scope>
    <source>
        <strain evidence="3">HyVt-527</strain>
    </source>
</reference>
<sequence length="284" mass="33583">MPKQIHFFRGYGLLLAVTLFVILQSCQKKAALPEDMVAQVNDNYLTETQLNYRVPDGLSSDVRLALKKQIITRWVESEALYQAAQAEGLTLSEQEKFFVDEYRKGLLVQKFLDEKLNRDYRISQKEIDDYYREHRDEFIRDQDEVRLIHLFMEQKDKAIFSEIAKSDDLLQIVKKYYFNEKSTAERPNGDLGYVPFSSLLTQFQRVIKRMKTGAISRPIKTKDGYHFFQLLDRQPKGSVRELDLVRDEIIIKLKREKRQQEKERLLNEAKSKAQIQTYLSKIEQ</sequence>
<dbReference type="InterPro" id="IPR027304">
    <property type="entry name" value="Trigger_fact/SurA_dom_sf"/>
</dbReference>